<gene>
    <name evidence="3" type="ORF">EIP91_009585</name>
</gene>
<feature type="compositionally biased region" description="Basic residues" evidence="1">
    <location>
        <begin position="446"/>
        <end position="455"/>
    </location>
</feature>
<dbReference type="AlphaFoldDB" id="A0A4R0RJP8"/>
<dbReference type="EMBL" id="RWJN01000055">
    <property type="protein sequence ID" value="TCD68870.1"/>
    <property type="molecule type" value="Genomic_DNA"/>
</dbReference>
<feature type="compositionally biased region" description="Low complexity" evidence="1">
    <location>
        <begin position="1"/>
        <end position="23"/>
    </location>
</feature>
<dbReference type="Pfam" id="PF00010">
    <property type="entry name" value="HLH"/>
    <property type="match status" value="1"/>
</dbReference>
<comment type="caution">
    <text evidence="3">The sequence shown here is derived from an EMBL/GenBank/DDBJ whole genome shotgun (WGS) entry which is preliminary data.</text>
</comment>
<proteinExistence type="predicted"/>
<organism evidence="3 4">
    <name type="scientific">Steccherinum ochraceum</name>
    <dbReference type="NCBI Taxonomy" id="92696"/>
    <lineage>
        <taxon>Eukaryota</taxon>
        <taxon>Fungi</taxon>
        <taxon>Dikarya</taxon>
        <taxon>Basidiomycota</taxon>
        <taxon>Agaricomycotina</taxon>
        <taxon>Agaricomycetes</taxon>
        <taxon>Polyporales</taxon>
        <taxon>Steccherinaceae</taxon>
        <taxon>Steccherinum</taxon>
    </lineage>
</organism>
<evidence type="ECO:0000313" key="3">
    <source>
        <dbReference type="EMBL" id="TCD68870.1"/>
    </source>
</evidence>
<evidence type="ECO:0000256" key="1">
    <source>
        <dbReference type="SAM" id="MobiDB-lite"/>
    </source>
</evidence>
<dbReference type="SMART" id="SM00353">
    <property type="entry name" value="HLH"/>
    <property type="match status" value="1"/>
</dbReference>
<feature type="compositionally biased region" description="Low complexity" evidence="1">
    <location>
        <begin position="160"/>
        <end position="199"/>
    </location>
</feature>
<dbReference type="SUPFAM" id="SSF47459">
    <property type="entry name" value="HLH, helix-loop-helix DNA-binding domain"/>
    <property type="match status" value="1"/>
</dbReference>
<dbReference type="GO" id="GO:0046983">
    <property type="term" value="F:protein dimerization activity"/>
    <property type="evidence" value="ECO:0007669"/>
    <property type="project" value="InterPro"/>
</dbReference>
<dbReference type="Proteomes" id="UP000292702">
    <property type="component" value="Unassembled WGS sequence"/>
</dbReference>
<keyword evidence="4" id="KW-1185">Reference proteome</keyword>
<feature type="region of interest" description="Disordered" evidence="1">
    <location>
        <begin position="158"/>
        <end position="199"/>
    </location>
</feature>
<dbReference type="OrthoDB" id="2133190at2759"/>
<feature type="region of interest" description="Disordered" evidence="1">
    <location>
        <begin position="1"/>
        <end position="25"/>
    </location>
</feature>
<dbReference type="InterPro" id="IPR036638">
    <property type="entry name" value="HLH_DNA-bd_sf"/>
</dbReference>
<dbReference type="PANTHER" id="PTHR47336">
    <property type="entry name" value="TRANSCRIPTION FACTOR HMS1-RELATED"/>
    <property type="match status" value="1"/>
</dbReference>
<dbReference type="PANTHER" id="PTHR47336:SF2">
    <property type="entry name" value="TRANSCRIPTION FACTOR HMS1-RELATED"/>
    <property type="match status" value="1"/>
</dbReference>
<dbReference type="Gene3D" id="4.10.280.10">
    <property type="entry name" value="Helix-loop-helix DNA-binding domain"/>
    <property type="match status" value="1"/>
</dbReference>
<dbReference type="InterPro" id="IPR011598">
    <property type="entry name" value="bHLH_dom"/>
</dbReference>
<accession>A0A4R0RJP8</accession>
<feature type="compositionally biased region" description="Low complexity" evidence="1">
    <location>
        <begin position="466"/>
        <end position="477"/>
    </location>
</feature>
<evidence type="ECO:0000259" key="2">
    <source>
        <dbReference type="PROSITE" id="PS50888"/>
    </source>
</evidence>
<sequence>MDTPPDSSTSSSASSPSPLLEPSVKAELTFDDMTFTDNRTDPLEFLLQTLSGEPADSTSPQDTHSQEWSQMASWDTSDNKFTLGSDFDFSIPMELDFQSNMAVDPSALHFNPSMFTHQASVAQSEHLFNAHTNAQFPTAPNFPFDPQNGTWTETSTQRRLSITSASSSSGASLSPIPEHSSAISSSASDSGYSEGDSASELAHRVRQMAGVTLAVPVSAQVQQLAAAGGQAKLPIPRLPRPTSTPIKRAPSKASSPEAGFSSSASASPSAECSDPIAEAGQATDISQPALTASGRPKTSHTTIERRYRTNLNARITGLKQAVPALRVLEKNGSSYGDAVDTRGFVDGVKVARKMSKANVLGKATEYIKVLKRREARLTREQDGLKSLIAGLVGGPALLKEWEREWREKFGGSEKDELEDGMGSAAASDDEDGDGEDSDEEGDDGRAKKKAKVVKPPKKEKIVRSLPAPTVPAAPGAVPEKRKRGRPRKNPLPPVPPITALSEPSPMVLPNPSQTGSPAAHPMQAGNHPEAQPAPQYLLAAFAFFSIFNSPLASSYTRSQSHSHGHHHGMVMTDHPVVPIPQPSSSAFSVYGYSTHDMVQAFHLLVSTAVLFYIVLPWFSGALQRNSITSFLKRLPSYLLRASQPSRKAPAHGRLDVQKQVKVEHNRSALNDALDLSRRGASDEATQLREALGISTGVIGLMQSVIKAARIDRGIELNQLEQRAWVRLGELVALDSTTSKATRLQTYWCMSWHIPTFKASTTDLSTLALIVRPASHSKASELWEQARQHDALRMHERVVLSTMSVDEASDILDKWRLWRAAERKTRCAACEKRTPLGILAAIIVRFKLRKHAASMFVRTVAPHGARDEDGEEVLYDAEQEQKDEQEMRGTIEAAKSIGGRTAELAGLLERAWDSGFCPEEDVLSSSRPKLGDHDDEHCEEEHDLADLDAQEIRSLISATLIYRHIFPSSFPSVGPSVSLILSPPPSPSRKNVALHTALRTALGSAAFDYVEGRLDDPTLGGALEDARDRVVDILPSGTCCVHLILGAVFTGSFCLRILRTKTSKECIPEVEVRVRDRVSATAGTRAFELQKPKAYRMGLSVLV</sequence>
<dbReference type="STRING" id="92696.A0A4R0RJP8"/>
<evidence type="ECO:0000313" key="4">
    <source>
        <dbReference type="Proteomes" id="UP000292702"/>
    </source>
</evidence>
<feature type="region of interest" description="Disordered" evidence="1">
    <location>
        <begin position="48"/>
        <end position="68"/>
    </location>
</feature>
<protein>
    <recommendedName>
        <fullName evidence="2">BHLH domain-containing protein</fullName>
    </recommendedName>
</protein>
<dbReference type="PROSITE" id="PS50888">
    <property type="entry name" value="BHLH"/>
    <property type="match status" value="1"/>
</dbReference>
<dbReference type="InterPro" id="IPR052099">
    <property type="entry name" value="Regulatory_TF_Diverse"/>
</dbReference>
<reference evidence="3 4" key="1">
    <citation type="submission" date="2018-11" db="EMBL/GenBank/DDBJ databases">
        <title>Genome assembly of Steccherinum ochraceum LE-BIN_3174, the white-rot fungus of the Steccherinaceae family (The Residual Polyporoid clade, Polyporales, Basidiomycota).</title>
        <authorList>
            <person name="Fedorova T.V."/>
            <person name="Glazunova O.A."/>
            <person name="Landesman E.O."/>
            <person name="Moiseenko K.V."/>
            <person name="Psurtseva N.V."/>
            <person name="Savinova O.S."/>
            <person name="Shakhova N.V."/>
            <person name="Tyazhelova T.V."/>
            <person name="Vasina D.V."/>
        </authorList>
    </citation>
    <scope>NUCLEOTIDE SEQUENCE [LARGE SCALE GENOMIC DNA]</scope>
    <source>
        <strain evidence="3 4">LE-BIN_3174</strain>
    </source>
</reference>
<name>A0A4R0RJP8_9APHY</name>
<feature type="region of interest" description="Disordered" evidence="1">
    <location>
        <begin position="232"/>
        <end position="304"/>
    </location>
</feature>
<feature type="domain" description="BHLH" evidence="2">
    <location>
        <begin position="295"/>
        <end position="370"/>
    </location>
</feature>
<feature type="compositionally biased region" description="Low complexity" evidence="1">
    <location>
        <begin position="251"/>
        <end position="273"/>
    </location>
</feature>
<feature type="compositionally biased region" description="Acidic residues" evidence="1">
    <location>
        <begin position="427"/>
        <end position="442"/>
    </location>
</feature>
<feature type="region of interest" description="Disordered" evidence="1">
    <location>
        <begin position="410"/>
        <end position="530"/>
    </location>
</feature>